<dbReference type="VEuPathDB" id="TriTrypDB:TcCLB.506975.66"/>
<evidence type="ECO:0000313" key="3">
    <source>
        <dbReference type="EMBL" id="PWU87396.1"/>
    </source>
</evidence>
<evidence type="ECO:0000259" key="2">
    <source>
        <dbReference type="Pfam" id="PF23136"/>
    </source>
</evidence>
<dbReference type="InterPro" id="IPR036322">
    <property type="entry name" value="WD40_repeat_dom_sf"/>
</dbReference>
<dbReference type="SMART" id="SM00320">
    <property type="entry name" value="WD40"/>
    <property type="match status" value="3"/>
</dbReference>
<dbReference type="VEuPathDB" id="TriTrypDB:TcCL_ESM01668"/>
<dbReference type="InterPro" id="IPR055476">
    <property type="entry name" value="DUF7048"/>
</dbReference>
<dbReference type="VEuPathDB" id="TriTrypDB:C4B63_93g61"/>
<proteinExistence type="predicted"/>
<dbReference type="EMBL" id="PRFA01000093">
    <property type="protein sequence ID" value="PWU87396.1"/>
    <property type="molecule type" value="Genomic_DNA"/>
</dbReference>
<dbReference type="InterPro" id="IPR001680">
    <property type="entry name" value="WD40_rpt"/>
</dbReference>
<feature type="domain" description="DUF7051" evidence="2">
    <location>
        <begin position="739"/>
        <end position="992"/>
    </location>
</feature>
<feature type="domain" description="DUF7048" evidence="1">
    <location>
        <begin position="27"/>
        <end position="410"/>
    </location>
</feature>
<evidence type="ECO:0000259" key="1">
    <source>
        <dbReference type="Pfam" id="PF23126"/>
    </source>
</evidence>
<dbReference type="InterPro" id="IPR055479">
    <property type="entry name" value="DUF7051"/>
</dbReference>
<dbReference type="VEuPathDB" id="TriTrypDB:TCSYLVIO_008417"/>
<dbReference type="PANTHER" id="PTHR44099">
    <property type="entry name" value="RABCONNECTIN-3B, ISOFORM A"/>
    <property type="match status" value="1"/>
</dbReference>
<dbReference type="VEuPathDB" id="TriTrypDB:Tc_MARK_7296"/>
<dbReference type="PANTHER" id="PTHR44099:SF4">
    <property type="entry name" value="RABCONNECTIN-3B, ISOFORM A"/>
    <property type="match status" value="1"/>
</dbReference>
<dbReference type="VEuPathDB" id="TriTrypDB:TCDM_08127"/>
<dbReference type="VEuPathDB" id="TriTrypDB:TcG_10023"/>
<dbReference type="VEuPathDB" id="TriTrypDB:C3747_182g39"/>
<evidence type="ECO:0000313" key="4">
    <source>
        <dbReference type="Proteomes" id="UP000246121"/>
    </source>
</evidence>
<dbReference type="VEuPathDB" id="TriTrypDB:TcBrA4_0026510"/>
<dbReference type="VEuPathDB" id="TriTrypDB:BCY84_05298"/>
<dbReference type="InterPro" id="IPR015943">
    <property type="entry name" value="WD40/YVTN_repeat-like_dom_sf"/>
</dbReference>
<dbReference type="Pfam" id="PF23126">
    <property type="entry name" value="DUF7048"/>
    <property type="match status" value="1"/>
</dbReference>
<dbReference type="Pfam" id="PF23136">
    <property type="entry name" value="DUF7051"/>
    <property type="match status" value="1"/>
</dbReference>
<gene>
    <name evidence="3" type="ORF">C4B63_93g61</name>
</gene>
<dbReference type="VEuPathDB" id="TriTrypDB:TcCLB.506363.30"/>
<dbReference type="InterPro" id="IPR049916">
    <property type="entry name" value="WDR72-like"/>
</dbReference>
<dbReference type="SUPFAM" id="SSF50978">
    <property type="entry name" value="WD40 repeat-like"/>
    <property type="match status" value="1"/>
</dbReference>
<dbReference type="AlphaFoldDB" id="A0A2V2UVX7"/>
<comment type="caution">
    <text evidence="3">The sequence shown here is derived from an EMBL/GenBank/DDBJ whole genome shotgun (WGS) entry which is preliminary data.</text>
</comment>
<accession>A0A2V2UVX7</accession>
<dbReference type="VEuPathDB" id="TriTrypDB:TcCL_NonESM12325"/>
<protein>
    <submittedName>
        <fullName evidence="3">Uncharacterized protein</fullName>
    </submittedName>
</protein>
<organism evidence="3 4">
    <name type="scientific">Trypanosoma cruzi</name>
    <dbReference type="NCBI Taxonomy" id="5693"/>
    <lineage>
        <taxon>Eukaryota</taxon>
        <taxon>Discoba</taxon>
        <taxon>Euglenozoa</taxon>
        <taxon>Kinetoplastea</taxon>
        <taxon>Metakinetoplastina</taxon>
        <taxon>Trypanosomatida</taxon>
        <taxon>Trypanosomatidae</taxon>
        <taxon>Trypanosoma</taxon>
        <taxon>Schizotrypanum</taxon>
    </lineage>
</organism>
<dbReference type="GO" id="GO:0005737">
    <property type="term" value="C:cytoplasm"/>
    <property type="evidence" value="ECO:0007669"/>
    <property type="project" value="TreeGrafter"/>
</dbReference>
<dbReference type="Gene3D" id="2.130.10.10">
    <property type="entry name" value="YVTN repeat-like/Quinoprotein amine dehydrogenase"/>
    <property type="match status" value="2"/>
</dbReference>
<name>A0A2V2UVX7_TRYCR</name>
<dbReference type="VEuPathDB" id="TriTrypDB:TCDM_08126"/>
<reference evidence="3 4" key="1">
    <citation type="journal article" date="2018" name="Microb. Genom.">
        <title>Expanding an expanded genome: long-read sequencing of Trypanosoma cruzi.</title>
        <authorList>
            <person name="Berna L."/>
            <person name="Rodriguez M."/>
            <person name="Chiribao M.L."/>
            <person name="Parodi-Talice A."/>
            <person name="Pita S."/>
            <person name="Rijo G."/>
            <person name="Alvarez-Valin F."/>
            <person name="Robello C."/>
        </authorList>
    </citation>
    <scope>NUCLEOTIDE SEQUENCE [LARGE SCALE GENOMIC DNA]</scope>
    <source>
        <strain evidence="3 4">Dm28c</strain>
    </source>
</reference>
<sequence>MKLSLPLANYEITSYVTVTREGCKFPKRRVFSSVVVSPSCEWFVANDELQAVICSFEAGDKYRLDGTLLFRQYGFDSSMLCLLGVNGTVSDFNSPRPSLPCPISLKNLHLTYGSEMVHVSFSSFDEVVLVSSNCCIGCVQPEKQRRAFMGHFISYGKLSGVVCCGIVPNSALMVILTGEGLCGVVNFRDSALLSISRQGIFSELGLPSSSTAIWGLKADTIRVVVTFPLSRKVHVFVTSTLPEENEDGHEKSSMNISLESPLWNLGAHSYVRNYGTFFAVASVWQNLVQFSVWQDTTLSDVAFLENEMSVPYVSGCWVDEVFVVTRADGMALPFSICLNGEGNGGINIVSNKHIDLTSCCSAILFGQSKYFMFLTIKCMESLCNGIPEAIFVTDNNSHRRFLQMCENKMEKPDVFLIDIVPFENGIAVINVKCSGECIAFVTSASQVKSQFLAYEEKTDQVTCCLLYKRQDIIFVMGYQHGGINVWLSGAPKCVIPMVHAGAVDRIILLPGEKGRLEADFVSVCTERGTVVIHHSETFECTRIFQSPCGPLTSLIWDSQTDYVYTVSGSAGNLWHIPTCRLERVIHDVSAISEGPERRNLLTSPKIDPVIIDRIAICGRIHFSLIVNVLPLIDTLTQRDACGAPLACRLALSILFSGFNCLDSKIHDLLGLPERGFNGVSFSVCTVSAEQSAKYLLAVVLLIKALKPSTGLKYLISTSEVKALSDTLVRSGLIEQSPIPEMLIIQALSLLLEVSDPAKKAIRLCIKAASEEMTSQQLRKLFKNLLNMLSEELSIRHWFSVSTRLSEIDVWCYGFFVRMAFLGEMPRSDGIIWKCVLESFGSDTSRLTEVLNMQGNKKCVLLLLQTLREYYQEFSKTVVIDSTPVVDAVATLAFEGEKNNGALAIKTLMSIASVEGNDFIESRLKGWYEQKRSWRPRIIAFFGALIEFAPLQSYHSLPAIMEFLLRALDPHNPNKDERKSCLLPVTQVVRRAVDYLPNVSFQQHLQYLAVGYNDGIVRVINMKTTGIVASFVSHPEKILCVAYSSNHSGHDIAVLSEKMKNIKIWHASRPVGLMGIIFAGQIPEFRLKFVVDIPEIDSAESRERPDLFSMITKCRLRWLSPHCVELSSPWHDRIQLTVD</sequence>
<dbReference type="Proteomes" id="UP000246121">
    <property type="component" value="Unassembled WGS sequence"/>
</dbReference>
<dbReference type="VEuPathDB" id="TriTrypDB:ECC02_005119"/>